<feature type="region of interest" description="Disordered" evidence="1">
    <location>
        <begin position="133"/>
        <end position="155"/>
    </location>
</feature>
<protein>
    <submittedName>
        <fullName evidence="2">Uncharacterized protein</fullName>
    </submittedName>
</protein>
<accession>A0A2I0T4L0</accession>
<dbReference type="AlphaFoldDB" id="A0A2I0T4L0"/>
<dbReference type="PANTHER" id="PTHR47440:SF1">
    <property type="entry name" value="RHO_RAC GUANINE NUCLEOTIDE EXCHANGE FACTOR 18"/>
    <property type="match status" value="1"/>
</dbReference>
<dbReference type="PANTHER" id="PTHR47440">
    <property type="entry name" value="RIKEN CDNA A430078G23 GENE"/>
    <property type="match status" value="1"/>
</dbReference>
<sequence length="204" mass="22302">MTLSSSATSARQVSVAQMLFLSSLQSDATRLDDSSGFQPTIESQSQLLSHSMSFNGEGVESSLPASKTSVRVSVSGLDYLERPDLVRRDSTTLENRPALALKNEVPIHLLSATNQIQKPAAVQQQIPTKLATFTKGSKEKGGKNKASHRTDSSVNSVEHVLGGRVRWKREGKLLNGVFRGQELHLPVDRRVGRVKMHNGNEELD</sequence>
<organism evidence="2 3">
    <name type="scientific">Limosa lapponica baueri</name>
    <dbReference type="NCBI Taxonomy" id="1758121"/>
    <lineage>
        <taxon>Eukaryota</taxon>
        <taxon>Metazoa</taxon>
        <taxon>Chordata</taxon>
        <taxon>Craniata</taxon>
        <taxon>Vertebrata</taxon>
        <taxon>Euteleostomi</taxon>
        <taxon>Archelosauria</taxon>
        <taxon>Archosauria</taxon>
        <taxon>Dinosauria</taxon>
        <taxon>Saurischia</taxon>
        <taxon>Theropoda</taxon>
        <taxon>Coelurosauria</taxon>
        <taxon>Aves</taxon>
        <taxon>Neognathae</taxon>
        <taxon>Neoaves</taxon>
        <taxon>Charadriiformes</taxon>
        <taxon>Scolopacidae</taxon>
        <taxon>Limosa</taxon>
    </lineage>
</organism>
<dbReference type="OrthoDB" id="28045at2759"/>
<reference evidence="3" key="1">
    <citation type="submission" date="2017-11" db="EMBL/GenBank/DDBJ databases">
        <authorList>
            <person name="Lima N.C."/>
            <person name="Parody-Merino A.M."/>
            <person name="Battley P.F."/>
            <person name="Fidler A.E."/>
            <person name="Prosdocimi F."/>
        </authorList>
    </citation>
    <scope>NUCLEOTIDE SEQUENCE [LARGE SCALE GENOMIC DNA]</scope>
</reference>
<proteinExistence type="predicted"/>
<evidence type="ECO:0000313" key="2">
    <source>
        <dbReference type="EMBL" id="PKU28734.1"/>
    </source>
</evidence>
<reference evidence="3" key="2">
    <citation type="submission" date="2017-12" db="EMBL/GenBank/DDBJ databases">
        <title>Genome sequence of the Bar-tailed Godwit (Limosa lapponica baueri).</title>
        <authorList>
            <person name="Lima N.C.B."/>
            <person name="Parody-Merino A.M."/>
            <person name="Battley P.F."/>
            <person name="Fidler A.E."/>
            <person name="Prosdocimi F."/>
        </authorList>
    </citation>
    <scope>NUCLEOTIDE SEQUENCE [LARGE SCALE GENOMIC DNA]</scope>
</reference>
<keyword evidence="3" id="KW-1185">Reference proteome</keyword>
<dbReference type="Proteomes" id="UP000233556">
    <property type="component" value="Unassembled WGS sequence"/>
</dbReference>
<evidence type="ECO:0000313" key="3">
    <source>
        <dbReference type="Proteomes" id="UP000233556"/>
    </source>
</evidence>
<name>A0A2I0T4L0_LIMLA</name>
<gene>
    <name evidence="2" type="ORF">llap_20962</name>
</gene>
<dbReference type="EMBL" id="KZ519412">
    <property type="protein sequence ID" value="PKU28734.1"/>
    <property type="molecule type" value="Genomic_DNA"/>
</dbReference>
<evidence type="ECO:0000256" key="1">
    <source>
        <dbReference type="SAM" id="MobiDB-lite"/>
    </source>
</evidence>
<dbReference type="InterPro" id="IPR053089">
    <property type="entry name" value="Rho_GEF18"/>
</dbReference>